<accession>A0A9D4N2E6</accession>
<dbReference type="Proteomes" id="UP000828390">
    <property type="component" value="Unassembled WGS sequence"/>
</dbReference>
<protein>
    <submittedName>
        <fullName evidence="1">Uncharacterized protein</fullName>
    </submittedName>
</protein>
<evidence type="ECO:0000313" key="1">
    <source>
        <dbReference type="EMBL" id="KAH3888363.1"/>
    </source>
</evidence>
<gene>
    <name evidence="1" type="ORF">DPMN_012396</name>
</gene>
<dbReference type="EMBL" id="JAIWYP010000001">
    <property type="protein sequence ID" value="KAH3888363.1"/>
    <property type="molecule type" value="Genomic_DNA"/>
</dbReference>
<comment type="caution">
    <text evidence="1">The sequence shown here is derived from an EMBL/GenBank/DDBJ whole genome shotgun (WGS) entry which is preliminary data.</text>
</comment>
<organism evidence="1 2">
    <name type="scientific">Dreissena polymorpha</name>
    <name type="common">Zebra mussel</name>
    <name type="synonym">Mytilus polymorpha</name>
    <dbReference type="NCBI Taxonomy" id="45954"/>
    <lineage>
        <taxon>Eukaryota</taxon>
        <taxon>Metazoa</taxon>
        <taxon>Spiralia</taxon>
        <taxon>Lophotrochozoa</taxon>
        <taxon>Mollusca</taxon>
        <taxon>Bivalvia</taxon>
        <taxon>Autobranchia</taxon>
        <taxon>Heteroconchia</taxon>
        <taxon>Euheterodonta</taxon>
        <taxon>Imparidentia</taxon>
        <taxon>Neoheterodontei</taxon>
        <taxon>Myida</taxon>
        <taxon>Dreissenoidea</taxon>
        <taxon>Dreissenidae</taxon>
        <taxon>Dreissena</taxon>
    </lineage>
</organism>
<keyword evidence="2" id="KW-1185">Reference proteome</keyword>
<dbReference type="AlphaFoldDB" id="A0A9D4N2E6"/>
<reference evidence="1" key="2">
    <citation type="submission" date="2020-11" db="EMBL/GenBank/DDBJ databases">
        <authorList>
            <person name="McCartney M.A."/>
            <person name="Auch B."/>
            <person name="Kono T."/>
            <person name="Mallez S."/>
            <person name="Becker A."/>
            <person name="Gohl D.M."/>
            <person name="Silverstein K.A.T."/>
            <person name="Koren S."/>
            <person name="Bechman K.B."/>
            <person name="Herman A."/>
            <person name="Abrahante J.E."/>
            <person name="Garbe J."/>
        </authorList>
    </citation>
    <scope>NUCLEOTIDE SEQUENCE</scope>
    <source>
        <strain evidence="1">Duluth1</strain>
        <tissue evidence="1">Whole animal</tissue>
    </source>
</reference>
<name>A0A9D4N2E6_DREPO</name>
<sequence length="75" mass="8537">MSSCKEALAHGRYRWRHNQVLREVADQLEKKARVNAGAKHINFVTAGTVTNGTKEGHPSILKIRKIYNFAQVMIF</sequence>
<evidence type="ECO:0000313" key="2">
    <source>
        <dbReference type="Proteomes" id="UP000828390"/>
    </source>
</evidence>
<reference evidence="1" key="1">
    <citation type="journal article" date="2019" name="bioRxiv">
        <title>The Genome of the Zebra Mussel, Dreissena polymorpha: A Resource for Invasive Species Research.</title>
        <authorList>
            <person name="McCartney M.A."/>
            <person name="Auch B."/>
            <person name="Kono T."/>
            <person name="Mallez S."/>
            <person name="Zhang Y."/>
            <person name="Obille A."/>
            <person name="Becker A."/>
            <person name="Abrahante J.E."/>
            <person name="Garbe J."/>
            <person name="Badalamenti J.P."/>
            <person name="Herman A."/>
            <person name="Mangelson H."/>
            <person name="Liachko I."/>
            <person name="Sullivan S."/>
            <person name="Sone E.D."/>
            <person name="Koren S."/>
            <person name="Silverstein K.A.T."/>
            <person name="Beckman K.B."/>
            <person name="Gohl D.M."/>
        </authorList>
    </citation>
    <scope>NUCLEOTIDE SEQUENCE</scope>
    <source>
        <strain evidence="1">Duluth1</strain>
        <tissue evidence="1">Whole animal</tissue>
    </source>
</reference>
<proteinExistence type="predicted"/>